<dbReference type="EMBL" id="LC490309">
    <property type="protein sequence ID" value="BBM28435.1"/>
    <property type="molecule type" value="Genomic_DNA"/>
</dbReference>
<protein>
    <submittedName>
        <fullName evidence="12">Rex protein</fullName>
    </submittedName>
</protein>
<dbReference type="EMBL" id="LC490308">
    <property type="protein sequence ID" value="BBM28427.1"/>
    <property type="molecule type" value="Genomic_DNA"/>
</dbReference>
<feature type="region of interest" description="Disordered" evidence="1">
    <location>
        <begin position="89"/>
        <end position="189"/>
    </location>
</feature>
<feature type="compositionally biased region" description="Pro residues" evidence="1">
    <location>
        <begin position="178"/>
        <end position="189"/>
    </location>
</feature>
<evidence type="ECO:0000313" key="2">
    <source>
        <dbReference type="EMBL" id="BBM28411.1"/>
    </source>
</evidence>
<feature type="compositionally biased region" description="Low complexity" evidence="1">
    <location>
        <begin position="105"/>
        <end position="114"/>
    </location>
</feature>
<evidence type="ECO:0000313" key="3">
    <source>
        <dbReference type="EMBL" id="BBM28419.1"/>
    </source>
</evidence>
<organism evidence="12">
    <name type="scientific">Simian T-lymphotropic virus 1</name>
    <dbReference type="NCBI Taxonomy" id="33747"/>
    <lineage>
        <taxon>Viruses</taxon>
        <taxon>Riboviria</taxon>
        <taxon>Pararnavirae</taxon>
        <taxon>Artverviricota</taxon>
        <taxon>Revtraviricetes</taxon>
        <taxon>Ortervirales</taxon>
        <taxon>Retroviridae</taxon>
        <taxon>Orthoretrovirinae</taxon>
        <taxon>Deltaretrovirus</taxon>
        <taxon>Deltaretrovirus priTlym1</taxon>
        <taxon>Primate T-lymphotropic virus 1</taxon>
    </lineage>
</organism>
<evidence type="ECO:0000313" key="8">
    <source>
        <dbReference type="EMBL" id="BBM28459.1"/>
    </source>
</evidence>
<feature type="compositionally biased region" description="Pro residues" evidence="1">
    <location>
        <begin position="115"/>
        <end position="125"/>
    </location>
</feature>
<evidence type="ECO:0000313" key="7">
    <source>
        <dbReference type="EMBL" id="BBM28451.1"/>
    </source>
</evidence>
<dbReference type="EMBL" id="LC490349">
    <property type="protein sequence ID" value="BBM28755.1"/>
    <property type="molecule type" value="Genomic_DNA"/>
</dbReference>
<dbReference type="EMBL" id="LC490307">
    <property type="protein sequence ID" value="BBM28419.1"/>
    <property type="molecule type" value="Genomic_DNA"/>
</dbReference>
<evidence type="ECO:0000313" key="10">
    <source>
        <dbReference type="EMBL" id="BBM28579.1"/>
    </source>
</evidence>
<dbReference type="EMBL" id="LC490327">
    <property type="protein sequence ID" value="BBM28579.1"/>
    <property type="molecule type" value="Genomic_DNA"/>
</dbReference>
<dbReference type="EMBL" id="LC490312">
    <property type="protein sequence ID" value="BBM28459.1"/>
    <property type="molecule type" value="Genomic_DNA"/>
</dbReference>
<proteinExistence type="predicted"/>
<dbReference type="EMBL" id="LC490311">
    <property type="protein sequence ID" value="BBM28451.1"/>
    <property type="molecule type" value="Genomic_DNA"/>
</dbReference>
<reference evidence="12" key="1">
    <citation type="submission" date="2019-06" db="EMBL/GenBank/DDBJ databases">
        <authorList>
            <person name="Kuramitsu M."/>
            <person name="Kobayashi-Kitamura T."/>
            <person name="Murata M."/>
            <person name="Akari H."/>
            <person name="Tezuka K."/>
            <person name="Mizukami T."/>
            <person name="Okuma K."/>
            <person name="Hamaguchi I."/>
        </authorList>
    </citation>
    <scope>NUCLEOTIDE SEQUENCE</scope>
    <source>
        <strain evidence="2">A1671</strain>
        <strain evidence="11">A1916</strain>
        <strain evidence="3">A2213</strain>
        <strain evidence="4">A2312</strain>
        <strain evidence="5">A2365</strain>
        <strain evidence="6">A2437</strain>
        <strain evidence="7">A2594</strain>
        <strain evidence="8">A2601</strain>
        <strain evidence="9">M0275</strain>
        <strain evidence="12">M0309</strain>
        <strain evidence="10">M0776</strain>
    </source>
</reference>
<evidence type="ECO:0000313" key="11">
    <source>
        <dbReference type="EMBL" id="BBM28731.1"/>
    </source>
</evidence>
<evidence type="ECO:0000256" key="1">
    <source>
        <dbReference type="SAM" id="MobiDB-lite"/>
    </source>
</evidence>
<reference evidence="12" key="2">
    <citation type="journal article" date="2024" name="Virol. J.">
        <title>Highly homologous simian T-cell leukemia virus type 1 genome in Japanese macaques: a large cohort study.</title>
        <authorList>
            <person name="Hiraga K."/>
            <person name="Kitamura T."/>
            <person name="Kuramitsu M."/>
            <person name="Murata M."/>
            <person name="Tezuka K."/>
            <person name="Okuma K."/>
            <person name="Hamaguchi I."/>
            <person name="Akari H."/>
            <person name="Mizukami T."/>
        </authorList>
    </citation>
    <scope>NUCLEOTIDE SEQUENCE</scope>
    <source>
        <strain evidence="2">A1671</strain>
        <strain evidence="11">A1916</strain>
        <strain evidence="3">A2213</strain>
        <strain evidence="4">A2312</strain>
        <strain evidence="5">A2365</strain>
        <strain evidence="6">A2437</strain>
        <strain evidence="7">A2594</strain>
        <strain evidence="8">A2601</strain>
        <strain evidence="9">M0275</strain>
        <strain evidence="12">M0309</strain>
        <strain evidence="10">M0776</strain>
    </source>
</reference>
<dbReference type="EMBL" id="LC490318">
    <property type="protein sequence ID" value="BBM28507.1"/>
    <property type="molecule type" value="Genomic_DNA"/>
</dbReference>
<evidence type="ECO:0000313" key="12">
    <source>
        <dbReference type="EMBL" id="BBM28755.1"/>
    </source>
</evidence>
<evidence type="ECO:0000313" key="4">
    <source>
        <dbReference type="EMBL" id="BBM28427.1"/>
    </source>
</evidence>
<sequence>MPKTRRGPRRSQRKRPPTPWPISQVLDRAFFMDTQSTYLETVCKATGAPSLGDYARPACTVTPYWPPVQSIRSPGTPLMDALSAQLCSSLSLDSPPSPPKEPLRPSRSLPRRPLIQPPTFHPPSSRPYENTPPSETDTWSPPLGNNSQPCPFPTPASGPKTCTPSGETPLSACTSTSFPPPSPGPSCPM</sequence>
<dbReference type="EMBL" id="LC490310">
    <property type="protein sequence ID" value="BBM28443.1"/>
    <property type="molecule type" value="Genomic_DNA"/>
</dbReference>
<evidence type="ECO:0000313" key="6">
    <source>
        <dbReference type="EMBL" id="BBM28443.1"/>
    </source>
</evidence>
<accession>A0A7R6QB73</accession>
<evidence type="ECO:0000313" key="9">
    <source>
        <dbReference type="EMBL" id="BBM28507.1"/>
    </source>
</evidence>
<name>A0A7R6QB73_9STL1</name>
<evidence type="ECO:0000313" key="5">
    <source>
        <dbReference type="EMBL" id="BBM28435.1"/>
    </source>
</evidence>
<feature type="region of interest" description="Disordered" evidence="1">
    <location>
        <begin position="1"/>
        <end position="21"/>
    </location>
</feature>
<dbReference type="EMBL" id="LC490306">
    <property type="protein sequence ID" value="BBM28411.1"/>
    <property type="molecule type" value="Genomic_DNA"/>
</dbReference>
<gene>
    <name evidence="12" type="primary">rex</name>
</gene>
<dbReference type="EMBL" id="LC490346">
    <property type="protein sequence ID" value="BBM28731.1"/>
    <property type="molecule type" value="Genomic_DNA"/>
</dbReference>
<feature type="compositionally biased region" description="Basic residues" evidence="1">
    <location>
        <begin position="1"/>
        <end position="16"/>
    </location>
</feature>
<feature type="compositionally biased region" description="Polar residues" evidence="1">
    <location>
        <begin position="127"/>
        <end position="149"/>
    </location>
</feature>